<dbReference type="EMBL" id="GBRH01185160">
    <property type="protein sequence ID" value="JAE12736.1"/>
    <property type="molecule type" value="Transcribed_RNA"/>
</dbReference>
<feature type="transmembrane region" description="Helical" evidence="1">
    <location>
        <begin position="16"/>
        <end position="37"/>
    </location>
</feature>
<evidence type="ECO:0000256" key="1">
    <source>
        <dbReference type="SAM" id="Phobius"/>
    </source>
</evidence>
<evidence type="ECO:0000313" key="2">
    <source>
        <dbReference type="EMBL" id="JAE12736.1"/>
    </source>
</evidence>
<name>A0A0A9FQY7_ARUDO</name>
<keyword evidence="1" id="KW-0812">Transmembrane</keyword>
<keyword evidence="1" id="KW-0472">Membrane</keyword>
<reference evidence="2" key="1">
    <citation type="submission" date="2014-09" db="EMBL/GenBank/DDBJ databases">
        <authorList>
            <person name="Magalhaes I.L.F."/>
            <person name="Oliveira U."/>
            <person name="Santos F.R."/>
            <person name="Vidigal T.H.D.A."/>
            <person name="Brescovit A.D."/>
            <person name="Santos A.J."/>
        </authorList>
    </citation>
    <scope>NUCLEOTIDE SEQUENCE</scope>
    <source>
        <tissue evidence="2">Shoot tissue taken approximately 20 cm above the soil surface</tissue>
    </source>
</reference>
<dbReference type="AlphaFoldDB" id="A0A0A9FQY7"/>
<protein>
    <submittedName>
        <fullName evidence="2">Uncharacterized protein</fullName>
    </submittedName>
</protein>
<sequence>MVWQNSWAYTTRSVTLKLLLIEIVAILSLVAFSLVLAEYSAG</sequence>
<keyword evidence="1" id="KW-1133">Transmembrane helix</keyword>
<proteinExistence type="predicted"/>
<organism evidence="2">
    <name type="scientific">Arundo donax</name>
    <name type="common">Giant reed</name>
    <name type="synonym">Donax arundinaceus</name>
    <dbReference type="NCBI Taxonomy" id="35708"/>
    <lineage>
        <taxon>Eukaryota</taxon>
        <taxon>Viridiplantae</taxon>
        <taxon>Streptophyta</taxon>
        <taxon>Embryophyta</taxon>
        <taxon>Tracheophyta</taxon>
        <taxon>Spermatophyta</taxon>
        <taxon>Magnoliopsida</taxon>
        <taxon>Liliopsida</taxon>
        <taxon>Poales</taxon>
        <taxon>Poaceae</taxon>
        <taxon>PACMAD clade</taxon>
        <taxon>Arundinoideae</taxon>
        <taxon>Arundineae</taxon>
        <taxon>Arundo</taxon>
    </lineage>
</organism>
<reference evidence="2" key="2">
    <citation type="journal article" date="2015" name="Data Brief">
        <title>Shoot transcriptome of the giant reed, Arundo donax.</title>
        <authorList>
            <person name="Barrero R.A."/>
            <person name="Guerrero F.D."/>
            <person name="Moolhuijzen P."/>
            <person name="Goolsby J.A."/>
            <person name="Tidwell J."/>
            <person name="Bellgard S.E."/>
            <person name="Bellgard M.I."/>
        </authorList>
    </citation>
    <scope>NUCLEOTIDE SEQUENCE</scope>
    <source>
        <tissue evidence="2">Shoot tissue taken approximately 20 cm above the soil surface</tissue>
    </source>
</reference>
<accession>A0A0A9FQY7</accession>